<dbReference type="AlphaFoldDB" id="A0AAX4K5L8"/>
<name>A0AAX4K5L8_9TREE</name>
<dbReference type="Proteomes" id="UP001355207">
    <property type="component" value="Chromosome 11"/>
</dbReference>
<organism evidence="3 4">
    <name type="scientific">Kwoniella dendrophila CBS 6074</name>
    <dbReference type="NCBI Taxonomy" id="1295534"/>
    <lineage>
        <taxon>Eukaryota</taxon>
        <taxon>Fungi</taxon>
        <taxon>Dikarya</taxon>
        <taxon>Basidiomycota</taxon>
        <taxon>Agaricomycotina</taxon>
        <taxon>Tremellomycetes</taxon>
        <taxon>Tremellales</taxon>
        <taxon>Cryptococcaceae</taxon>
        <taxon>Kwoniella</taxon>
    </lineage>
</organism>
<keyword evidence="1" id="KW-0175">Coiled coil</keyword>
<feature type="region of interest" description="Disordered" evidence="2">
    <location>
        <begin position="1"/>
        <end position="33"/>
    </location>
</feature>
<dbReference type="EMBL" id="CP144108">
    <property type="protein sequence ID" value="WWC92684.1"/>
    <property type="molecule type" value="Genomic_DNA"/>
</dbReference>
<feature type="coiled-coil region" evidence="1">
    <location>
        <begin position="559"/>
        <end position="586"/>
    </location>
</feature>
<evidence type="ECO:0000313" key="4">
    <source>
        <dbReference type="Proteomes" id="UP001355207"/>
    </source>
</evidence>
<sequence length="739" mass="83050">MSRLTQLPTPLLRKEHSSSPSTPPIPPSPPKAQETIQMMSREDVFVKLLEDQQEQATKELEDGIRNIDEDGKLEAKQKQSEHAFNIDQLNQTESNTNEDNRRICKDDQEDEDHIDGLLSPTEEMSMLKEQDESFTNHPDTNHLISLSNVTDNDSNLPTPHISDDKQVIFPSTLSESDRPTIPHEHNGEPLTRPTKTSKSAQTIKPKTTIQRYPIPNRRPKGWIASLNHPRAVSNLDNDKDIHLTGARSSSTSDLPNPKPHEITLRPKERQPSVHIHRQPVKQGRKISGTMQYAFQQQRLENQDQENISQPQHNVNDNDRPSDEIIDTVAIEEGSSVIEHTSEMVDNLEESGEQGEIGTIDELTAEEEARIRYEIGLSQDQDEVWMSYVRNQLSTLFPDFFGMNPIELSTSSSYQYPSQTLTQAQEYRSDPGPGPDYMSAETPNQSEYLDMEERQEVPDQEEQHGDNVGLTTNGNIASNSSRMINNDELSSPPPSSIGRYPITDLFSPLSPPALNSTPHNHNFVDRSFSMTSTTASTDISSLPTPPLRSNAQMLRGNVVIPSIRDEMSDLREEIERLRSVVGDLAQDLGVNRQEPARSQLSEPEHQQQNEGGNQVAEGNVGQSIEGEASENDGHLVNGDELLKMDNERNESKDTNAERKGNPHAEPEVSEEPSIQASEAFMTTANLSANIIRLLDQQMHNIKLTEEQKEEPKYRSDTEIFDKSNLEKIMDCVKNGIIVKV</sequence>
<feature type="region of interest" description="Disordered" evidence="2">
    <location>
        <begin position="592"/>
        <end position="616"/>
    </location>
</feature>
<protein>
    <submittedName>
        <fullName evidence="3">Uncharacterized protein</fullName>
    </submittedName>
</protein>
<feature type="compositionally biased region" description="Polar residues" evidence="2">
    <location>
        <begin position="468"/>
        <end position="488"/>
    </location>
</feature>
<feature type="compositionally biased region" description="Basic and acidic residues" evidence="2">
    <location>
        <begin position="175"/>
        <end position="187"/>
    </location>
</feature>
<proteinExistence type="predicted"/>
<feature type="region of interest" description="Disordered" evidence="2">
    <location>
        <begin position="73"/>
        <end position="286"/>
    </location>
</feature>
<accession>A0AAX4K5L8</accession>
<evidence type="ECO:0000313" key="3">
    <source>
        <dbReference type="EMBL" id="WWC92684.1"/>
    </source>
</evidence>
<feature type="compositionally biased region" description="Polar residues" evidence="2">
    <location>
        <begin position="193"/>
        <end position="210"/>
    </location>
</feature>
<dbReference type="GeneID" id="91098311"/>
<feature type="compositionally biased region" description="Polar residues" evidence="2">
    <location>
        <begin position="133"/>
        <end position="157"/>
    </location>
</feature>
<feature type="compositionally biased region" description="Basic residues" evidence="2">
    <location>
        <begin position="274"/>
        <end position="284"/>
    </location>
</feature>
<evidence type="ECO:0000256" key="1">
    <source>
        <dbReference type="SAM" id="Coils"/>
    </source>
</evidence>
<evidence type="ECO:0000256" key="2">
    <source>
        <dbReference type="SAM" id="MobiDB-lite"/>
    </source>
</evidence>
<keyword evidence="4" id="KW-1185">Reference proteome</keyword>
<feature type="compositionally biased region" description="Polar residues" evidence="2">
    <location>
        <begin position="87"/>
        <end position="97"/>
    </location>
</feature>
<dbReference type="RefSeq" id="XP_066079446.1">
    <property type="nucleotide sequence ID" value="XM_066223349.1"/>
</dbReference>
<feature type="compositionally biased region" description="Basic and acidic residues" evidence="2">
    <location>
        <begin position="648"/>
        <end position="665"/>
    </location>
</feature>
<feature type="region of interest" description="Disordered" evidence="2">
    <location>
        <begin position="648"/>
        <end position="672"/>
    </location>
</feature>
<feature type="compositionally biased region" description="Pro residues" evidence="2">
    <location>
        <begin position="21"/>
        <end position="30"/>
    </location>
</feature>
<feature type="region of interest" description="Disordered" evidence="2">
    <location>
        <begin position="450"/>
        <end position="502"/>
    </location>
</feature>
<feature type="compositionally biased region" description="Basic and acidic residues" evidence="2">
    <location>
        <begin position="258"/>
        <end position="271"/>
    </location>
</feature>
<feature type="compositionally biased region" description="Basic and acidic residues" evidence="2">
    <location>
        <begin position="450"/>
        <end position="464"/>
    </location>
</feature>
<gene>
    <name evidence="3" type="ORF">L201_007643</name>
</gene>
<reference evidence="3 4" key="1">
    <citation type="submission" date="2024-01" db="EMBL/GenBank/DDBJ databases">
        <title>Comparative genomics of Cryptococcus and Kwoniella reveals pathogenesis evolution and contrasting modes of karyotype evolution via chromosome fusion or intercentromeric recombination.</title>
        <authorList>
            <person name="Coelho M.A."/>
            <person name="David-Palma M."/>
            <person name="Shea T."/>
            <person name="Bowers K."/>
            <person name="McGinley-Smith S."/>
            <person name="Mohammad A.W."/>
            <person name="Gnirke A."/>
            <person name="Yurkov A.M."/>
            <person name="Nowrousian M."/>
            <person name="Sun S."/>
            <person name="Cuomo C.A."/>
            <person name="Heitman J."/>
        </authorList>
    </citation>
    <scope>NUCLEOTIDE SEQUENCE [LARGE SCALE GENOMIC DNA]</scope>
    <source>
        <strain evidence="3 4">CBS 6074</strain>
    </source>
</reference>